<dbReference type="AlphaFoldDB" id="A0A915EL21"/>
<evidence type="ECO:0000313" key="3">
    <source>
        <dbReference type="WBParaSite" id="jg7870"/>
    </source>
</evidence>
<evidence type="ECO:0000313" key="2">
    <source>
        <dbReference type="Proteomes" id="UP000887574"/>
    </source>
</evidence>
<dbReference type="SUPFAM" id="SSF103473">
    <property type="entry name" value="MFS general substrate transporter"/>
    <property type="match status" value="1"/>
</dbReference>
<protein>
    <submittedName>
        <fullName evidence="3">Uncharacterized protein</fullName>
    </submittedName>
</protein>
<keyword evidence="1" id="KW-0812">Transmembrane</keyword>
<feature type="transmembrane region" description="Helical" evidence="1">
    <location>
        <begin position="126"/>
        <end position="146"/>
    </location>
</feature>
<dbReference type="Gene3D" id="1.20.1250.20">
    <property type="entry name" value="MFS general substrate transporter like domains"/>
    <property type="match status" value="1"/>
</dbReference>
<accession>A0A915EL21</accession>
<organism evidence="2 3">
    <name type="scientific">Ditylenchus dipsaci</name>
    <dbReference type="NCBI Taxonomy" id="166011"/>
    <lineage>
        <taxon>Eukaryota</taxon>
        <taxon>Metazoa</taxon>
        <taxon>Ecdysozoa</taxon>
        <taxon>Nematoda</taxon>
        <taxon>Chromadorea</taxon>
        <taxon>Rhabditida</taxon>
        <taxon>Tylenchina</taxon>
        <taxon>Tylenchomorpha</taxon>
        <taxon>Sphaerularioidea</taxon>
        <taxon>Anguinidae</taxon>
        <taxon>Anguininae</taxon>
        <taxon>Ditylenchus</taxon>
    </lineage>
</organism>
<name>A0A915EL21_9BILA</name>
<dbReference type="WBParaSite" id="jg7870">
    <property type="protein sequence ID" value="jg7870"/>
    <property type="gene ID" value="jg7870"/>
</dbReference>
<proteinExistence type="predicted"/>
<keyword evidence="1" id="KW-1133">Transmembrane helix</keyword>
<keyword evidence="1" id="KW-0472">Membrane</keyword>
<evidence type="ECO:0000256" key="1">
    <source>
        <dbReference type="SAM" id="Phobius"/>
    </source>
</evidence>
<feature type="transmembrane region" description="Helical" evidence="1">
    <location>
        <begin position="100"/>
        <end position="120"/>
    </location>
</feature>
<feature type="transmembrane region" description="Helical" evidence="1">
    <location>
        <begin position="196"/>
        <end position="221"/>
    </location>
</feature>
<feature type="transmembrane region" description="Helical" evidence="1">
    <location>
        <begin position="227"/>
        <end position="249"/>
    </location>
</feature>
<dbReference type="InterPro" id="IPR036259">
    <property type="entry name" value="MFS_trans_sf"/>
</dbReference>
<dbReference type="Proteomes" id="UP000887574">
    <property type="component" value="Unplaced"/>
</dbReference>
<feature type="transmembrane region" description="Helical" evidence="1">
    <location>
        <begin position="67"/>
        <end position="88"/>
    </location>
</feature>
<reference evidence="3" key="1">
    <citation type="submission" date="2022-11" db="UniProtKB">
        <authorList>
            <consortium name="WormBaseParasite"/>
        </authorList>
    </citation>
    <scope>IDENTIFICATION</scope>
</reference>
<feature type="transmembrane region" description="Helical" evidence="1">
    <location>
        <begin position="42"/>
        <end position="61"/>
    </location>
</feature>
<keyword evidence="2" id="KW-1185">Reference proteome</keyword>
<sequence>MRLEIVMGLLSSFQIYHQCMSNTLSLLDFGYSPLQLSAVSDYSAGFLICGSVLMFIPLTIFLCLARFVIGLGVGIAFVSAFVALNDGANFSSSLTSRSQAFLGTAALFSAATFLVNASAYFRSMSYLMVVTIFAVPSLLAGFNYFWHRLEYAELNYSTLESRKKEYEELEPQQISCVEQPLKISSKKLVLKCSPKLLAVVLMCINATIGVPIILAFCSIIYQNMGLSQIASIHLSTFYPLLQLVVILSLRHWSIVGKQFPIDTFCL</sequence>